<organism evidence="2 3">
    <name type="scientific">Algibacter miyuki</name>
    <dbReference type="NCBI Taxonomy" id="1306933"/>
    <lineage>
        <taxon>Bacteria</taxon>
        <taxon>Pseudomonadati</taxon>
        <taxon>Bacteroidota</taxon>
        <taxon>Flavobacteriia</taxon>
        <taxon>Flavobacteriales</taxon>
        <taxon>Flavobacteriaceae</taxon>
        <taxon>Algibacter</taxon>
    </lineage>
</organism>
<proteinExistence type="predicted"/>
<dbReference type="Pfam" id="PF00326">
    <property type="entry name" value="Peptidase_S9"/>
    <property type="match status" value="1"/>
</dbReference>
<keyword evidence="3" id="KW-1185">Reference proteome</keyword>
<dbReference type="RefSeq" id="WP_290272728.1">
    <property type="nucleotide sequence ID" value="NZ_JAUFQP010000013.1"/>
</dbReference>
<comment type="caution">
    <text evidence="2">The sequence shown here is derived from an EMBL/GenBank/DDBJ whole genome shotgun (WGS) entry which is preliminary data.</text>
</comment>
<dbReference type="EMBL" id="JBHMFA010000005">
    <property type="protein sequence ID" value="MFB9105077.1"/>
    <property type="molecule type" value="Genomic_DNA"/>
</dbReference>
<dbReference type="SUPFAM" id="SSF53474">
    <property type="entry name" value="alpha/beta-Hydrolases"/>
    <property type="match status" value="1"/>
</dbReference>
<protein>
    <submittedName>
        <fullName evidence="2">Alpha/beta hydrolase family protein</fullName>
        <ecNumber evidence="2">3.4.-.-</ecNumber>
    </submittedName>
</protein>
<dbReference type="InterPro" id="IPR001375">
    <property type="entry name" value="Peptidase_S9_cat"/>
</dbReference>
<evidence type="ECO:0000313" key="3">
    <source>
        <dbReference type="Proteomes" id="UP001589590"/>
    </source>
</evidence>
<feature type="domain" description="Peptidase S9 prolyl oligopeptidase catalytic" evidence="1">
    <location>
        <begin position="135"/>
        <end position="266"/>
    </location>
</feature>
<gene>
    <name evidence="2" type="ORF">ACFFU1_09215</name>
</gene>
<dbReference type="InterPro" id="IPR029058">
    <property type="entry name" value="AB_hydrolase_fold"/>
</dbReference>
<evidence type="ECO:0000313" key="2">
    <source>
        <dbReference type="EMBL" id="MFB9105077.1"/>
    </source>
</evidence>
<sequence>MKRNFSLFIIIFISFHCFSSEISSTEAKANFETSIKTISEENETVKKKWNGFKIKEGTLNGVAYKVVFPKKANASKNWIWRARFWGHEPQTDIALLNAGFHVVYIEVANLFGSPKAINIWNDFYDFIIEKYKLNPKAVLEGMSRGGLIIFNWANQNAEKVACIYADAPVCDFKSWPAGQGSGDGSKKAWEACLGSYGFSEEVASQFLGNPINHMEYIAVQKVPILIVVGDADKVVPVAENSALLEQRLNSLGWELNMIHKPEVGHHPHSLKDPKPIVDFILKATMN</sequence>
<reference evidence="2 3" key="1">
    <citation type="submission" date="2024-09" db="EMBL/GenBank/DDBJ databases">
        <authorList>
            <person name="Sun Q."/>
            <person name="Mori K."/>
        </authorList>
    </citation>
    <scope>NUCLEOTIDE SEQUENCE [LARGE SCALE GENOMIC DNA]</scope>
    <source>
        <strain evidence="2 3">CECT 8300</strain>
    </source>
</reference>
<dbReference type="Proteomes" id="UP001589590">
    <property type="component" value="Unassembled WGS sequence"/>
</dbReference>
<dbReference type="GO" id="GO:0016787">
    <property type="term" value="F:hydrolase activity"/>
    <property type="evidence" value="ECO:0007669"/>
    <property type="project" value="UniProtKB-KW"/>
</dbReference>
<evidence type="ECO:0000259" key="1">
    <source>
        <dbReference type="Pfam" id="PF00326"/>
    </source>
</evidence>
<dbReference type="Gene3D" id="3.40.50.1820">
    <property type="entry name" value="alpha/beta hydrolase"/>
    <property type="match status" value="1"/>
</dbReference>
<name>A0ABV5GZM1_9FLAO</name>
<dbReference type="EC" id="3.4.-.-" evidence="2"/>
<keyword evidence="2" id="KW-0378">Hydrolase</keyword>
<accession>A0ABV5GZM1</accession>